<comment type="caution">
    <text evidence="5">The sequence shown here is derived from an EMBL/GenBank/DDBJ whole genome shotgun (WGS) entry which is preliminary data.</text>
</comment>
<evidence type="ECO:0000313" key="6">
    <source>
        <dbReference type="Proteomes" id="UP000093111"/>
    </source>
</evidence>
<reference evidence="5 6" key="1">
    <citation type="journal article" date="2016" name="Syst. Appl. Microbiol.">
        <title>Pararhizobium polonicum sp. nov. isolated from tumors on stone fruit rootstocks.</title>
        <authorList>
            <person name="Pulawska J."/>
            <person name="Kuzmanovic N."/>
            <person name="Willems A."/>
            <person name="Pothier J.F."/>
        </authorList>
    </citation>
    <scope>NUCLEOTIDE SEQUENCE [LARGE SCALE GENOMIC DNA]</scope>
    <source>
        <strain evidence="5 6">F5.1</strain>
    </source>
</reference>
<accession>A0A1C7NWF1</accession>
<keyword evidence="3 4" id="KW-0663">Pyridoxal phosphate</keyword>
<dbReference type="PATRIC" id="fig|1612624.7.peg.1868"/>
<evidence type="ECO:0000256" key="1">
    <source>
        <dbReference type="ARBA" id="ARBA00001933"/>
    </source>
</evidence>
<dbReference type="PANTHER" id="PTHR45688:SF13">
    <property type="entry name" value="ALANINE--GLYOXYLATE AMINOTRANSFERASE 2-LIKE"/>
    <property type="match status" value="1"/>
</dbReference>
<organism evidence="5 6">
    <name type="scientific">Pararhizobium polonicum</name>
    <dbReference type="NCBI Taxonomy" id="1612624"/>
    <lineage>
        <taxon>Bacteria</taxon>
        <taxon>Pseudomonadati</taxon>
        <taxon>Pseudomonadota</taxon>
        <taxon>Alphaproteobacteria</taxon>
        <taxon>Hyphomicrobiales</taxon>
        <taxon>Rhizobiaceae</taxon>
        <taxon>Rhizobium/Agrobacterium group</taxon>
        <taxon>Pararhizobium</taxon>
    </lineage>
</organism>
<dbReference type="Gene3D" id="3.90.1150.10">
    <property type="entry name" value="Aspartate Aminotransferase, domain 1"/>
    <property type="match status" value="1"/>
</dbReference>
<dbReference type="GO" id="GO:0008483">
    <property type="term" value="F:transaminase activity"/>
    <property type="evidence" value="ECO:0007669"/>
    <property type="project" value="UniProtKB-KW"/>
</dbReference>
<dbReference type="PANTHER" id="PTHR45688">
    <property type="match status" value="1"/>
</dbReference>
<dbReference type="InterPro" id="IPR049704">
    <property type="entry name" value="Aminotrans_3_PPA_site"/>
</dbReference>
<dbReference type="PROSITE" id="PS00600">
    <property type="entry name" value="AA_TRANSFER_CLASS_3"/>
    <property type="match status" value="1"/>
</dbReference>
<dbReference type="EMBL" id="LGLV01000014">
    <property type="protein sequence ID" value="OBZ93367.1"/>
    <property type="molecule type" value="Genomic_DNA"/>
</dbReference>
<sequence length="445" mass="47269">MSVATKEILDLNRFDATRTEGFPPELAERVAKRQASLGASSVLFYEQPIDMASAKGAYMYDVSGRKYLDVYNNVPSVGHCHPRVVEAIARQAGELNIHTRYLNRVVEAYTEKLLSKFPEDLSNVVLTCTGSESNDLAMRIARIATGAEGFIVTEAAYHGNTALVTEISPSSLRKRKPAPFVCTIAAPAARDGMSVEANFAASIEQAIAELKSRGIGLAALIIDTIFSSDGIYADPAGFLKAATDVVHRAGGLVIADEVQPGFGRTGGGLWGFERHGVTPDIVTMGKPMGNGFPMGGVVTRPELLKRFCEETGYFNTFGGNPVAAAAGHAVLQVIEDEGLIERSGTVGSHFKRSLQALQAAHPEIGDVRGAGLFIGLDFIAPETAEPDAALASHAINQLKQNGILIGAAGKYGATLKIRPPLCFSSDDADFFTGTLDTILKARRGA</sequence>
<keyword evidence="6" id="KW-1185">Reference proteome</keyword>
<dbReference type="SUPFAM" id="SSF53383">
    <property type="entry name" value="PLP-dependent transferases"/>
    <property type="match status" value="1"/>
</dbReference>
<dbReference type="InterPro" id="IPR005814">
    <property type="entry name" value="Aminotrans_3"/>
</dbReference>
<evidence type="ECO:0000256" key="3">
    <source>
        <dbReference type="ARBA" id="ARBA00022898"/>
    </source>
</evidence>
<protein>
    <submittedName>
        <fullName evidence="5">4-aminobutyrate aminotransferase</fullName>
    </submittedName>
</protein>
<dbReference type="OrthoDB" id="9801834at2"/>
<gene>
    <name evidence="5" type="ORF">ADU59_21100</name>
</gene>
<dbReference type="InterPro" id="IPR015422">
    <property type="entry name" value="PyrdxlP-dep_Trfase_small"/>
</dbReference>
<dbReference type="PIRSF" id="PIRSF000521">
    <property type="entry name" value="Transaminase_4ab_Lys_Orn"/>
    <property type="match status" value="1"/>
</dbReference>
<proteinExistence type="inferred from homology"/>
<dbReference type="CDD" id="cd00610">
    <property type="entry name" value="OAT_like"/>
    <property type="match status" value="1"/>
</dbReference>
<name>A0A1C7NWF1_9HYPH</name>
<comment type="similarity">
    <text evidence="2 4">Belongs to the class-III pyridoxal-phosphate-dependent aminotransferase family.</text>
</comment>
<dbReference type="InterPro" id="IPR015421">
    <property type="entry name" value="PyrdxlP-dep_Trfase_major"/>
</dbReference>
<dbReference type="RefSeq" id="WP_068956232.1">
    <property type="nucleotide sequence ID" value="NZ_LGLV01000014.1"/>
</dbReference>
<dbReference type="GO" id="GO:0030170">
    <property type="term" value="F:pyridoxal phosphate binding"/>
    <property type="evidence" value="ECO:0007669"/>
    <property type="project" value="InterPro"/>
</dbReference>
<dbReference type="AlphaFoldDB" id="A0A1C7NWF1"/>
<evidence type="ECO:0000256" key="4">
    <source>
        <dbReference type="RuleBase" id="RU003560"/>
    </source>
</evidence>
<dbReference type="STRING" id="1612624.ADU59_21100"/>
<dbReference type="InterPro" id="IPR015424">
    <property type="entry name" value="PyrdxlP-dep_Trfase"/>
</dbReference>
<keyword evidence="5" id="KW-0032">Aminotransferase</keyword>
<dbReference type="Gene3D" id="3.40.640.10">
    <property type="entry name" value="Type I PLP-dependent aspartate aminotransferase-like (Major domain)"/>
    <property type="match status" value="1"/>
</dbReference>
<evidence type="ECO:0000313" key="5">
    <source>
        <dbReference type="EMBL" id="OBZ93367.1"/>
    </source>
</evidence>
<dbReference type="Proteomes" id="UP000093111">
    <property type="component" value="Unassembled WGS sequence"/>
</dbReference>
<evidence type="ECO:0000256" key="2">
    <source>
        <dbReference type="ARBA" id="ARBA00008954"/>
    </source>
</evidence>
<comment type="cofactor">
    <cofactor evidence="1">
        <name>pyridoxal 5'-phosphate</name>
        <dbReference type="ChEBI" id="CHEBI:597326"/>
    </cofactor>
</comment>
<dbReference type="Pfam" id="PF00202">
    <property type="entry name" value="Aminotran_3"/>
    <property type="match status" value="1"/>
</dbReference>
<keyword evidence="5" id="KW-0808">Transferase</keyword>